<evidence type="ECO:0000256" key="4">
    <source>
        <dbReference type="ARBA" id="ARBA00023136"/>
    </source>
</evidence>
<evidence type="ECO:0000256" key="7">
    <source>
        <dbReference type="ARBA" id="ARBA00046288"/>
    </source>
</evidence>
<evidence type="ECO:0000256" key="3">
    <source>
        <dbReference type="ARBA" id="ARBA00022859"/>
    </source>
</evidence>
<dbReference type="PROSITE" id="PS50835">
    <property type="entry name" value="IG_LIKE"/>
    <property type="match status" value="1"/>
</dbReference>
<dbReference type="InterPro" id="IPR013783">
    <property type="entry name" value="Ig-like_fold"/>
</dbReference>
<keyword evidence="2" id="KW-0967">Endosome</keyword>
<dbReference type="Gene3D" id="2.60.40.10">
    <property type="entry name" value="Immunoglobulins"/>
    <property type="match status" value="1"/>
</dbReference>
<accession>A0A8C5KB80</accession>
<dbReference type="InterPro" id="IPR037055">
    <property type="entry name" value="MHC_I-like_Ag-recog_sf"/>
</dbReference>
<keyword evidence="4" id="KW-0472">Membrane</keyword>
<feature type="domain" description="Ig-like" evidence="8">
    <location>
        <begin position="49"/>
        <end position="135"/>
    </location>
</feature>
<dbReference type="GO" id="GO:0009897">
    <property type="term" value="C:external side of plasma membrane"/>
    <property type="evidence" value="ECO:0007669"/>
    <property type="project" value="TreeGrafter"/>
</dbReference>
<evidence type="ECO:0000313" key="9">
    <source>
        <dbReference type="Ensembl" id="ENSJJAP00000005216.1"/>
    </source>
</evidence>
<dbReference type="InterPro" id="IPR036179">
    <property type="entry name" value="Ig-like_dom_sf"/>
</dbReference>
<dbReference type="OMA" id="HIASFAN"/>
<dbReference type="GO" id="GO:0048006">
    <property type="term" value="P:antigen processing and presentation, endogenous lipid antigen via MHC class Ib"/>
    <property type="evidence" value="ECO:0007669"/>
    <property type="project" value="TreeGrafter"/>
</dbReference>
<dbReference type="GO" id="GO:0006955">
    <property type="term" value="P:immune response"/>
    <property type="evidence" value="ECO:0007669"/>
    <property type="project" value="TreeGrafter"/>
</dbReference>
<dbReference type="InterPro" id="IPR003597">
    <property type="entry name" value="Ig_C1-set"/>
</dbReference>
<dbReference type="SMART" id="SM00407">
    <property type="entry name" value="IGc1"/>
    <property type="match status" value="1"/>
</dbReference>
<dbReference type="Proteomes" id="UP000694385">
    <property type="component" value="Unassembled WGS sequence"/>
</dbReference>
<dbReference type="InterPro" id="IPR011162">
    <property type="entry name" value="MHC_I/II-like_Ag-recog"/>
</dbReference>
<organism evidence="9 10">
    <name type="scientific">Jaculus jaculus</name>
    <name type="common">Lesser Egyptian jerboa</name>
    <dbReference type="NCBI Taxonomy" id="51337"/>
    <lineage>
        <taxon>Eukaryota</taxon>
        <taxon>Metazoa</taxon>
        <taxon>Chordata</taxon>
        <taxon>Craniata</taxon>
        <taxon>Vertebrata</taxon>
        <taxon>Euteleostomi</taxon>
        <taxon>Mammalia</taxon>
        <taxon>Eutheria</taxon>
        <taxon>Euarchontoglires</taxon>
        <taxon>Glires</taxon>
        <taxon>Rodentia</taxon>
        <taxon>Myomorpha</taxon>
        <taxon>Dipodoidea</taxon>
        <taxon>Dipodidae</taxon>
        <taxon>Dipodinae</taxon>
        <taxon>Jaculus</taxon>
    </lineage>
</organism>
<comment type="subcellular location">
    <subcellularLocation>
        <location evidence="7">Endomembrane system</location>
        <topology evidence="7">Single-pass type I membrane protein</topology>
    </subcellularLocation>
    <subcellularLocation>
        <location evidence="1">Endosome</location>
    </subcellularLocation>
</comment>
<dbReference type="SUPFAM" id="SSF54452">
    <property type="entry name" value="MHC antigen-recognition domain"/>
    <property type="match status" value="1"/>
</dbReference>
<keyword evidence="5" id="KW-0325">Glycoprotein</keyword>
<protein>
    <recommendedName>
        <fullName evidence="8">Ig-like domain-containing protein</fullName>
    </recommendedName>
</protein>
<evidence type="ECO:0000256" key="6">
    <source>
        <dbReference type="ARBA" id="ARBA00023319"/>
    </source>
</evidence>
<sequence length="145" mass="16154">QQENLSFHILHIASFANHSWAHAEGSGWLGELQVHVWDSVTGTIRFLKPWSQVKPEAWLSSSPGPGHDHLRLACHVSGFYPKPVWVMWVMGEQEQKGTQRGDTLPNADGTWYLRATLDVEAGKAAGLACQVKHSSLGGRDIVLYW</sequence>
<dbReference type="Ensembl" id="ENSJJAT00000011544.1">
    <property type="protein sequence ID" value="ENSJJAP00000005216.1"/>
    <property type="gene ID" value="ENSJJAG00000010171.1"/>
</dbReference>
<dbReference type="PANTHER" id="PTHR16675:SF160">
    <property type="entry name" value="T-CELL SURFACE GLYCOPROTEIN CD1A"/>
    <property type="match status" value="1"/>
</dbReference>
<evidence type="ECO:0000259" key="8">
    <source>
        <dbReference type="PROSITE" id="PS50835"/>
    </source>
</evidence>
<evidence type="ECO:0000256" key="2">
    <source>
        <dbReference type="ARBA" id="ARBA00022753"/>
    </source>
</evidence>
<dbReference type="GO" id="GO:0030883">
    <property type="term" value="F:endogenous lipid antigen binding"/>
    <property type="evidence" value="ECO:0007669"/>
    <property type="project" value="TreeGrafter"/>
</dbReference>
<dbReference type="Gene3D" id="3.30.500.10">
    <property type="entry name" value="MHC class I-like antigen recognition-like"/>
    <property type="match status" value="1"/>
</dbReference>
<dbReference type="GO" id="GO:0005615">
    <property type="term" value="C:extracellular space"/>
    <property type="evidence" value="ECO:0007669"/>
    <property type="project" value="TreeGrafter"/>
</dbReference>
<dbReference type="InterPro" id="IPR011161">
    <property type="entry name" value="MHC_I-like_Ag-recog"/>
</dbReference>
<dbReference type="InterPro" id="IPR007110">
    <property type="entry name" value="Ig-like_dom"/>
</dbReference>
<reference evidence="9" key="1">
    <citation type="submission" date="2025-08" db="UniProtKB">
        <authorList>
            <consortium name="Ensembl"/>
        </authorList>
    </citation>
    <scope>IDENTIFICATION</scope>
</reference>
<dbReference type="GO" id="GO:0005768">
    <property type="term" value="C:endosome"/>
    <property type="evidence" value="ECO:0007669"/>
    <property type="project" value="UniProtKB-SubCell"/>
</dbReference>
<reference evidence="9" key="2">
    <citation type="submission" date="2025-09" db="UniProtKB">
        <authorList>
            <consortium name="Ensembl"/>
        </authorList>
    </citation>
    <scope>IDENTIFICATION</scope>
</reference>
<dbReference type="GeneTree" id="ENSGT01120000271825"/>
<dbReference type="GO" id="GO:0001916">
    <property type="term" value="P:positive regulation of T cell mediated cytotoxicity"/>
    <property type="evidence" value="ECO:0007669"/>
    <property type="project" value="TreeGrafter"/>
</dbReference>
<dbReference type="GO" id="GO:0071723">
    <property type="term" value="F:lipopeptide binding"/>
    <property type="evidence" value="ECO:0007669"/>
    <property type="project" value="TreeGrafter"/>
</dbReference>
<keyword evidence="3" id="KW-0391">Immunity</keyword>
<keyword evidence="10" id="KW-1185">Reference proteome</keyword>
<dbReference type="PANTHER" id="PTHR16675">
    <property type="entry name" value="MHC CLASS I-RELATED"/>
    <property type="match status" value="1"/>
</dbReference>
<dbReference type="GO" id="GO:0030884">
    <property type="term" value="F:exogenous lipid antigen binding"/>
    <property type="evidence" value="ECO:0007669"/>
    <property type="project" value="TreeGrafter"/>
</dbReference>
<dbReference type="Pfam" id="PF16497">
    <property type="entry name" value="MHC_I_3"/>
    <property type="match status" value="1"/>
</dbReference>
<evidence type="ECO:0000256" key="5">
    <source>
        <dbReference type="ARBA" id="ARBA00023180"/>
    </source>
</evidence>
<dbReference type="SUPFAM" id="SSF48726">
    <property type="entry name" value="Immunoglobulin"/>
    <property type="match status" value="1"/>
</dbReference>
<evidence type="ECO:0000256" key="1">
    <source>
        <dbReference type="ARBA" id="ARBA00004177"/>
    </source>
</evidence>
<evidence type="ECO:0000313" key="10">
    <source>
        <dbReference type="Proteomes" id="UP000694385"/>
    </source>
</evidence>
<dbReference type="InterPro" id="IPR050208">
    <property type="entry name" value="MHC_class-I_related"/>
</dbReference>
<dbReference type="Pfam" id="PF07654">
    <property type="entry name" value="C1-set"/>
    <property type="match status" value="1"/>
</dbReference>
<name>A0A8C5KB80_JACJA</name>
<dbReference type="GO" id="GO:0048007">
    <property type="term" value="P:antigen processing and presentation, exogenous lipid antigen via MHC class Ib"/>
    <property type="evidence" value="ECO:0007669"/>
    <property type="project" value="TreeGrafter"/>
</dbReference>
<keyword evidence="6" id="KW-0393">Immunoglobulin domain</keyword>
<dbReference type="CDD" id="cd21029">
    <property type="entry name" value="IgC1_CD1"/>
    <property type="match status" value="1"/>
</dbReference>
<proteinExistence type="predicted"/>
<dbReference type="FunFam" id="2.60.40.10:FF:000254">
    <property type="entry name" value="Antigen-presenting glycoprotein CD1d1"/>
    <property type="match status" value="1"/>
</dbReference>
<dbReference type="AlphaFoldDB" id="A0A8C5KB80"/>